<evidence type="ECO:0000256" key="3">
    <source>
        <dbReference type="ARBA" id="ARBA00023082"/>
    </source>
</evidence>
<evidence type="ECO:0000259" key="6">
    <source>
        <dbReference type="Pfam" id="PF08281"/>
    </source>
</evidence>
<evidence type="ECO:0000259" key="5">
    <source>
        <dbReference type="Pfam" id="PF04542"/>
    </source>
</evidence>
<dbReference type="Gene3D" id="1.10.10.10">
    <property type="entry name" value="Winged helix-like DNA-binding domain superfamily/Winged helix DNA-binding domain"/>
    <property type="match status" value="1"/>
</dbReference>
<proteinExistence type="inferred from homology"/>
<evidence type="ECO:0000256" key="2">
    <source>
        <dbReference type="ARBA" id="ARBA00023015"/>
    </source>
</evidence>
<dbReference type="AlphaFoldDB" id="A0A1H7JUW0"/>
<keyword evidence="3" id="KW-0731">Sigma factor</keyword>
<name>A0A1H7JUW0_9SPHI</name>
<dbReference type="PANTHER" id="PTHR43133:SF46">
    <property type="entry name" value="RNA POLYMERASE SIGMA-70 FACTOR ECF SUBFAMILY"/>
    <property type="match status" value="1"/>
</dbReference>
<dbReference type="GO" id="GO:0003677">
    <property type="term" value="F:DNA binding"/>
    <property type="evidence" value="ECO:0007669"/>
    <property type="project" value="InterPro"/>
</dbReference>
<evidence type="ECO:0000313" key="8">
    <source>
        <dbReference type="Proteomes" id="UP000198916"/>
    </source>
</evidence>
<dbReference type="InterPro" id="IPR014327">
    <property type="entry name" value="RNA_pol_sigma70_bacteroid"/>
</dbReference>
<dbReference type="InterPro" id="IPR013325">
    <property type="entry name" value="RNA_pol_sigma_r2"/>
</dbReference>
<feature type="domain" description="RNA polymerase sigma factor 70 region 4 type 2" evidence="6">
    <location>
        <begin position="118"/>
        <end position="167"/>
    </location>
</feature>
<dbReference type="InterPro" id="IPR036388">
    <property type="entry name" value="WH-like_DNA-bd_sf"/>
</dbReference>
<sequence length="177" mass="20960">MADKQQHIALHIDGNTFRQLYESYWAKVFGVCFRVLQDTELAKELAQDIFESLWRRRETLVITGSPEAYLIRAAKLEVFQYIRNQNIREVHLDSYRNQVPQSINSTQEDVHYAELTARMDELLESLPPKRQQIYRLNFEGANHREIASAMNVSEKTVEYHIGKTRSFLRRHLKDYKS</sequence>
<dbReference type="InterPro" id="IPR013249">
    <property type="entry name" value="RNA_pol_sigma70_r4_t2"/>
</dbReference>
<dbReference type="PANTHER" id="PTHR43133">
    <property type="entry name" value="RNA POLYMERASE ECF-TYPE SIGMA FACTO"/>
    <property type="match status" value="1"/>
</dbReference>
<dbReference type="InterPro" id="IPR039425">
    <property type="entry name" value="RNA_pol_sigma-70-like"/>
</dbReference>
<comment type="similarity">
    <text evidence="1">Belongs to the sigma-70 factor family. ECF subfamily.</text>
</comment>
<dbReference type="GO" id="GO:0006352">
    <property type="term" value="P:DNA-templated transcription initiation"/>
    <property type="evidence" value="ECO:0007669"/>
    <property type="project" value="InterPro"/>
</dbReference>
<dbReference type="SUPFAM" id="SSF88946">
    <property type="entry name" value="Sigma2 domain of RNA polymerase sigma factors"/>
    <property type="match status" value="1"/>
</dbReference>
<protein>
    <submittedName>
        <fullName evidence="7">RNA polymerase sigma-70 factor, ECF subfamily</fullName>
    </submittedName>
</protein>
<dbReference type="SUPFAM" id="SSF88659">
    <property type="entry name" value="Sigma3 and sigma4 domains of RNA polymerase sigma factors"/>
    <property type="match status" value="1"/>
</dbReference>
<reference evidence="8" key="1">
    <citation type="submission" date="2016-10" db="EMBL/GenBank/DDBJ databases">
        <authorList>
            <person name="Varghese N."/>
            <person name="Submissions S."/>
        </authorList>
    </citation>
    <scope>NUCLEOTIDE SEQUENCE [LARGE SCALE GENOMIC DNA]</scope>
    <source>
        <strain evidence="8">Jip14</strain>
    </source>
</reference>
<dbReference type="InterPro" id="IPR013324">
    <property type="entry name" value="RNA_pol_sigma_r3/r4-like"/>
</dbReference>
<dbReference type="InterPro" id="IPR007627">
    <property type="entry name" value="RNA_pol_sigma70_r2"/>
</dbReference>
<dbReference type="Pfam" id="PF08281">
    <property type="entry name" value="Sigma70_r4_2"/>
    <property type="match status" value="1"/>
</dbReference>
<evidence type="ECO:0000256" key="4">
    <source>
        <dbReference type="ARBA" id="ARBA00023163"/>
    </source>
</evidence>
<dbReference type="EMBL" id="FNZR01000002">
    <property type="protein sequence ID" value="SEK78511.1"/>
    <property type="molecule type" value="Genomic_DNA"/>
</dbReference>
<evidence type="ECO:0000313" key="7">
    <source>
        <dbReference type="EMBL" id="SEK78511.1"/>
    </source>
</evidence>
<keyword evidence="2" id="KW-0805">Transcription regulation</keyword>
<accession>A0A1H7JUW0</accession>
<dbReference type="Proteomes" id="UP000198916">
    <property type="component" value="Unassembled WGS sequence"/>
</dbReference>
<dbReference type="InterPro" id="IPR000792">
    <property type="entry name" value="Tscrpt_reg_LuxR_C"/>
</dbReference>
<dbReference type="NCBIfam" id="TIGR02937">
    <property type="entry name" value="sigma70-ECF"/>
    <property type="match status" value="1"/>
</dbReference>
<dbReference type="Pfam" id="PF04542">
    <property type="entry name" value="Sigma70_r2"/>
    <property type="match status" value="1"/>
</dbReference>
<organism evidence="7 8">
    <name type="scientific">Parapedobacter koreensis</name>
    <dbReference type="NCBI Taxonomy" id="332977"/>
    <lineage>
        <taxon>Bacteria</taxon>
        <taxon>Pseudomonadati</taxon>
        <taxon>Bacteroidota</taxon>
        <taxon>Sphingobacteriia</taxon>
        <taxon>Sphingobacteriales</taxon>
        <taxon>Sphingobacteriaceae</taxon>
        <taxon>Parapedobacter</taxon>
    </lineage>
</organism>
<gene>
    <name evidence="7" type="ORF">SAMN05421740_102687</name>
</gene>
<evidence type="ECO:0000256" key="1">
    <source>
        <dbReference type="ARBA" id="ARBA00010641"/>
    </source>
</evidence>
<feature type="domain" description="RNA polymerase sigma-70 region 2" evidence="5">
    <location>
        <begin position="20"/>
        <end position="86"/>
    </location>
</feature>
<dbReference type="OrthoDB" id="665113at2"/>
<keyword evidence="4" id="KW-0804">Transcription</keyword>
<keyword evidence="8" id="KW-1185">Reference proteome</keyword>
<dbReference type="NCBIfam" id="TIGR02985">
    <property type="entry name" value="Sig70_bacteroi1"/>
    <property type="match status" value="1"/>
</dbReference>
<dbReference type="GO" id="GO:0016987">
    <property type="term" value="F:sigma factor activity"/>
    <property type="evidence" value="ECO:0007669"/>
    <property type="project" value="UniProtKB-KW"/>
</dbReference>
<dbReference type="RefSeq" id="WP_090604069.1">
    <property type="nucleotide sequence ID" value="NZ_FNZR01000002.1"/>
</dbReference>
<dbReference type="Gene3D" id="1.10.1740.10">
    <property type="match status" value="1"/>
</dbReference>
<dbReference type="PRINTS" id="PR00038">
    <property type="entry name" value="HTHLUXR"/>
</dbReference>
<dbReference type="STRING" id="332977.SAMN05421740_102687"/>
<dbReference type="InterPro" id="IPR014284">
    <property type="entry name" value="RNA_pol_sigma-70_dom"/>
</dbReference>